<organism evidence="3 4">
    <name type="scientific">Nocardia panacis</name>
    <dbReference type="NCBI Taxonomy" id="2340916"/>
    <lineage>
        <taxon>Bacteria</taxon>
        <taxon>Bacillati</taxon>
        <taxon>Actinomycetota</taxon>
        <taxon>Actinomycetes</taxon>
        <taxon>Mycobacteriales</taxon>
        <taxon>Nocardiaceae</taxon>
        <taxon>Nocardia</taxon>
    </lineage>
</organism>
<proteinExistence type="predicted"/>
<name>A0A3A4JZE5_9NOCA</name>
<dbReference type="AlphaFoldDB" id="A0A3A4JZE5"/>
<gene>
    <name evidence="3" type="ORF">D5S18_29445</name>
</gene>
<evidence type="ECO:0000256" key="1">
    <source>
        <dbReference type="ARBA" id="ARBA00023125"/>
    </source>
</evidence>
<reference evidence="3 4" key="1">
    <citation type="submission" date="2018-09" db="EMBL/GenBank/DDBJ databases">
        <title>YIM PH21274 draft genome.</title>
        <authorList>
            <person name="Miao C."/>
        </authorList>
    </citation>
    <scope>NUCLEOTIDE SEQUENCE [LARGE SCALE GENOMIC DNA]</scope>
    <source>
        <strain evidence="3 4">YIM PH 21724</strain>
    </source>
</reference>
<sequence>MSYLEVRNEWCAPGVGGMAGPAPGHLGTLRRSHVVKFPKSFLQCFPGNLVRRSVRSMQEEDSVGRRIAKYRKLRGMTQLQLARAAGVGKQTLAKVESGHAAASQVWVGYVATALGVEASLLYGEDSEYPNLDGIIPTVRRVLAATDLLPDLEPEPLDRLRPLVLRMMEWRHAAAYDKMTKLLPDLTDQLLTATQRDGAEAYSLLTYAYRAANTLSHKLGHHDLSMLATDRMVWAASQSDDPLLLATTRYVKSAALARIGASAQAIQLTDRTIADVEPLANDLTGAAVLCALHMRRAGLAATGWDADTTDTHYAEATALAARVGDREVLGTVVGPTNLKLWEIGSAVDLGRIGVADQIAETVQLPTSFPRERQAHFWLDLARAALVAGKPDKAVDALQEARLCAPEYFRHSRAVKTVIKTTAEQQRRASSGLRALANYAGIQD</sequence>
<dbReference type="SMART" id="SM00530">
    <property type="entry name" value="HTH_XRE"/>
    <property type="match status" value="1"/>
</dbReference>
<dbReference type="GO" id="GO:0005829">
    <property type="term" value="C:cytosol"/>
    <property type="evidence" value="ECO:0007669"/>
    <property type="project" value="TreeGrafter"/>
</dbReference>
<dbReference type="GO" id="GO:0003700">
    <property type="term" value="F:DNA-binding transcription factor activity"/>
    <property type="evidence" value="ECO:0007669"/>
    <property type="project" value="TreeGrafter"/>
</dbReference>
<evidence type="ECO:0000313" key="3">
    <source>
        <dbReference type="EMBL" id="RJO69996.1"/>
    </source>
</evidence>
<dbReference type="InterPro" id="IPR001387">
    <property type="entry name" value="Cro/C1-type_HTH"/>
</dbReference>
<protein>
    <submittedName>
        <fullName evidence="3">Helix-turn-helix domain-containing protein</fullName>
    </submittedName>
</protein>
<dbReference type="PANTHER" id="PTHR46797:SF1">
    <property type="entry name" value="METHYLPHOSPHONATE SYNTHASE"/>
    <property type="match status" value="1"/>
</dbReference>
<dbReference type="Pfam" id="PF01381">
    <property type="entry name" value="HTH_3"/>
    <property type="match status" value="1"/>
</dbReference>
<dbReference type="EMBL" id="QZFU01000041">
    <property type="protein sequence ID" value="RJO69996.1"/>
    <property type="molecule type" value="Genomic_DNA"/>
</dbReference>
<feature type="domain" description="HTH cro/C1-type" evidence="2">
    <location>
        <begin position="67"/>
        <end position="121"/>
    </location>
</feature>
<dbReference type="InterPro" id="IPR050807">
    <property type="entry name" value="TransReg_Diox_bact_type"/>
</dbReference>
<dbReference type="SUPFAM" id="SSF47413">
    <property type="entry name" value="lambda repressor-like DNA-binding domains"/>
    <property type="match status" value="1"/>
</dbReference>
<dbReference type="InterPro" id="IPR010982">
    <property type="entry name" value="Lambda_DNA-bd_dom_sf"/>
</dbReference>
<accession>A0A3A4JZE5</accession>
<dbReference type="Proteomes" id="UP000266677">
    <property type="component" value="Unassembled WGS sequence"/>
</dbReference>
<comment type="caution">
    <text evidence="3">The sequence shown here is derived from an EMBL/GenBank/DDBJ whole genome shotgun (WGS) entry which is preliminary data.</text>
</comment>
<dbReference type="GO" id="GO:0003677">
    <property type="term" value="F:DNA binding"/>
    <property type="evidence" value="ECO:0007669"/>
    <property type="project" value="UniProtKB-KW"/>
</dbReference>
<evidence type="ECO:0000313" key="4">
    <source>
        <dbReference type="Proteomes" id="UP000266677"/>
    </source>
</evidence>
<evidence type="ECO:0000259" key="2">
    <source>
        <dbReference type="PROSITE" id="PS50943"/>
    </source>
</evidence>
<dbReference type="PROSITE" id="PS50943">
    <property type="entry name" value="HTH_CROC1"/>
    <property type="match status" value="1"/>
</dbReference>
<dbReference type="PANTHER" id="PTHR46797">
    <property type="entry name" value="HTH-TYPE TRANSCRIPTIONAL REGULATOR"/>
    <property type="match status" value="1"/>
</dbReference>
<dbReference type="CDD" id="cd00093">
    <property type="entry name" value="HTH_XRE"/>
    <property type="match status" value="1"/>
</dbReference>
<dbReference type="Gene3D" id="1.10.260.40">
    <property type="entry name" value="lambda repressor-like DNA-binding domains"/>
    <property type="match status" value="1"/>
</dbReference>
<keyword evidence="4" id="KW-1185">Reference proteome</keyword>
<keyword evidence="1" id="KW-0238">DNA-binding</keyword>